<evidence type="ECO:0000256" key="2">
    <source>
        <dbReference type="ARBA" id="ARBA00005887"/>
    </source>
</evidence>
<dbReference type="AlphaFoldDB" id="E4Y0R3"/>
<evidence type="ECO:0000256" key="9">
    <source>
        <dbReference type="SAM" id="Phobius"/>
    </source>
</evidence>
<dbReference type="SUPFAM" id="SSF111352">
    <property type="entry name" value="Ammonium transporter"/>
    <property type="match status" value="1"/>
</dbReference>
<dbReference type="OrthoDB" id="534912at2759"/>
<gene>
    <name evidence="11" type="ORF">GSOID_T00013747001</name>
</gene>
<evidence type="ECO:0000256" key="5">
    <source>
        <dbReference type="ARBA" id="ARBA00022989"/>
    </source>
</evidence>
<evidence type="ECO:0000256" key="8">
    <source>
        <dbReference type="SAM" id="MobiDB-lite"/>
    </source>
</evidence>
<evidence type="ECO:0000256" key="6">
    <source>
        <dbReference type="ARBA" id="ARBA00023136"/>
    </source>
</evidence>
<keyword evidence="4 9" id="KW-0812">Transmembrane</keyword>
<name>E4Y0R3_OIKDI</name>
<protein>
    <recommendedName>
        <fullName evidence="10">Ammonium transporter AmtB-like domain-containing protein</fullName>
    </recommendedName>
</protein>
<feature type="transmembrane region" description="Helical" evidence="9">
    <location>
        <begin position="129"/>
        <end position="150"/>
    </location>
</feature>
<dbReference type="EMBL" id="FN653525">
    <property type="protein sequence ID" value="CBY15471.1"/>
    <property type="molecule type" value="Genomic_DNA"/>
</dbReference>
<feature type="domain" description="Ammonium transporter AmtB-like" evidence="10">
    <location>
        <begin position="21"/>
        <end position="402"/>
    </location>
</feature>
<reference evidence="11" key="1">
    <citation type="journal article" date="2010" name="Science">
        <title>Plasticity of animal genome architecture unmasked by rapid evolution of a pelagic tunicate.</title>
        <authorList>
            <person name="Denoeud F."/>
            <person name="Henriet S."/>
            <person name="Mungpakdee S."/>
            <person name="Aury J.M."/>
            <person name="Da Silva C."/>
            <person name="Brinkmann H."/>
            <person name="Mikhaleva J."/>
            <person name="Olsen L.C."/>
            <person name="Jubin C."/>
            <person name="Canestro C."/>
            <person name="Bouquet J.M."/>
            <person name="Danks G."/>
            <person name="Poulain J."/>
            <person name="Campsteijn C."/>
            <person name="Adamski M."/>
            <person name="Cross I."/>
            <person name="Yadetie F."/>
            <person name="Muffato M."/>
            <person name="Louis A."/>
            <person name="Butcher S."/>
            <person name="Tsagkogeorga G."/>
            <person name="Konrad A."/>
            <person name="Singh S."/>
            <person name="Jensen M.F."/>
            <person name="Cong E.H."/>
            <person name="Eikeseth-Otteraa H."/>
            <person name="Noel B."/>
            <person name="Anthouard V."/>
            <person name="Porcel B.M."/>
            <person name="Kachouri-Lafond R."/>
            <person name="Nishino A."/>
            <person name="Ugolini M."/>
            <person name="Chourrout P."/>
            <person name="Nishida H."/>
            <person name="Aasland R."/>
            <person name="Huzurbazar S."/>
            <person name="Westhof E."/>
            <person name="Delsuc F."/>
            <person name="Lehrach H."/>
            <person name="Reinhardt R."/>
            <person name="Weissenbach J."/>
            <person name="Roy S.W."/>
            <person name="Artiguenave F."/>
            <person name="Postlethwait J.H."/>
            <person name="Manak J.R."/>
            <person name="Thompson E.M."/>
            <person name="Jaillon O."/>
            <person name="Du Pasquier L."/>
            <person name="Boudinot P."/>
            <person name="Liberles D.A."/>
            <person name="Volff J.N."/>
            <person name="Philippe H."/>
            <person name="Lenhard B."/>
            <person name="Roest Crollius H."/>
            <person name="Wincker P."/>
            <person name="Chourrout D."/>
        </authorList>
    </citation>
    <scope>NUCLEOTIDE SEQUENCE [LARGE SCALE GENOMIC DNA]</scope>
</reference>
<keyword evidence="3" id="KW-0813">Transport</keyword>
<dbReference type="InterPro" id="IPR018047">
    <property type="entry name" value="Ammonium_transpt_CS"/>
</dbReference>
<dbReference type="PANTHER" id="PTHR11730:SF6">
    <property type="entry name" value="AMMONIUM TRANSPORTER"/>
    <property type="match status" value="1"/>
</dbReference>
<sequence length="479" mass="51816">MQCGFAFLEAERFGLLYWRHYLLGGRLRLRVRRHFSSFRREQFFFSASSTDYDSFHANWFFQFVFAATASTIVSGAVAERTQFGSYLIYSTIITGFVYPVVSHWCWSGTGWLTTRTMEYGDQIGFKDFAGSAIVHCTGGIAALMGAIFIGPRIGKFSEEGNRRVSNDIPGHSVPIASLGAFILFLGFLAFNGGSVLQIVNDDGSSLDAHGEALAVSVVNTIIGGAAGSIFALGLNILVALIKGERYYWSLLVCINGGLAGMVSMCAACNELNTGAAFGIGATAGMTMYWVSDVLLQFGIDDPLDAFAVHYGGGVCGILLSPIFANYGIAAAANCAQQNAFVCDYSAYKQFTWNLVGLIAITLWSGIFTGVTFAILYFMDVLRVDKNIEIRGLDIKKHGEPGYPTAAYGHGWDDEGEDRARNAGDHGRRGVKSLAGVGFDENVAPDGLIALAIGHRRQNYKNPSFITEETHTSSGQAETK</sequence>
<feature type="transmembrane region" description="Helical" evidence="9">
    <location>
        <begin position="86"/>
        <end position="109"/>
    </location>
</feature>
<dbReference type="InterPro" id="IPR029020">
    <property type="entry name" value="Ammonium/urea_transptr"/>
</dbReference>
<feature type="transmembrane region" description="Helical" evidence="9">
    <location>
        <begin position="352"/>
        <end position="377"/>
    </location>
</feature>
<dbReference type="GO" id="GO:0008519">
    <property type="term" value="F:ammonium channel activity"/>
    <property type="evidence" value="ECO:0007669"/>
    <property type="project" value="InterPro"/>
</dbReference>
<dbReference type="Proteomes" id="UP000001307">
    <property type="component" value="Unassembled WGS sequence"/>
</dbReference>
<dbReference type="PROSITE" id="PS01219">
    <property type="entry name" value="AMMONIUM_TRANSP"/>
    <property type="match status" value="1"/>
</dbReference>
<keyword evidence="12" id="KW-1185">Reference proteome</keyword>
<keyword evidence="5 9" id="KW-1133">Transmembrane helix</keyword>
<dbReference type="GO" id="GO:0005886">
    <property type="term" value="C:plasma membrane"/>
    <property type="evidence" value="ECO:0007669"/>
    <property type="project" value="TreeGrafter"/>
</dbReference>
<comment type="similarity">
    <text evidence="2">Belongs to the ammonia transporter channel (TC 1.A.11.2) family.</text>
</comment>
<evidence type="ECO:0000256" key="3">
    <source>
        <dbReference type="ARBA" id="ARBA00022448"/>
    </source>
</evidence>
<accession>E4Y0R3</accession>
<evidence type="ECO:0000256" key="7">
    <source>
        <dbReference type="ARBA" id="ARBA00023177"/>
    </source>
</evidence>
<proteinExistence type="inferred from homology"/>
<feature type="region of interest" description="Disordered" evidence="8">
    <location>
        <begin position="407"/>
        <end position="426"/>
    </location>
</feature>
<feature type="compositionally biased region" description="Basic and acidic residues" evidence="8">
    <location>
        <begin position="417"/>
        <end position="426"/>
    </location>
</feature>
<keyword evidence="6 9" id="KW-0472">Membrane</keyword>
<dbReference type="InParanoid" id="E4Y0R3"/>
<feature type="transmembrane region" description="Helical" evidence="9">
    <location>
        <begin position="171"/>
        <end position="192"/>
    </location>
</feature>
<dbReference type="PANTHER" id="PTHR11730">
    <property type="entry name" value="AMMONIUM TRANSPORTER"/>
    <property type="match status" value="1"/>
</dbReference>
<dbReference type="InterPro" id="IPR024041">
    <property type="entry name" value="NH4_transpt_AmtB-like_dom"/>
</dbReference>
<feature type="transmembrane region" description="Helical" evidence="9">
    <location>
        <begin position="275"/>
        <end position="295"/>
    </location>
</feature>
<evidence type="ECO:0000256" key="4">
    <source>
        <dbReference type="ARBA" id="ARBA00022692"/>
    </source>
</evidence>
<feature type="transmembrane region" description="Helical" evidence="9">
    <location>
        <begin position="59"/>
        <end position="79"/>
    </location>
</feature>
<comment type="subcellular location">
    <subcellularLocation>
        <location evidence="1">Membrane</location>
        <topology evidence="1">Multi-pass membrane protein</topology>
    </subcellularLocation>
</comment>
<evidence type="ECO:0000313" key="12">
    <source>
        <dbReference type="Proteomes" id="UP000001307"/>
    </source>
</evidence>
<keyword evidence="7" id="KW-0924">Ammonia transport</keyword>
<evidence type="ECO:0000313" key="11">
    <source>
        <dbReference type="EMBL" id="CBY15471.1"/>
    </source>
</evidence>
<dbReference type="GO" id="GO:0097272">
    <property type="term" value="P:ammonium homeostasis"/>
    <property type="evidence" value="ECO:0007669"/>
    <property type="project" value="TreeGrafter"/>
</dbReference>
<feature type="transmembrane region" description="Helical" evidence="9">
    <location>
        <begin position="307"/>
        <end position="332"/>
    </location>
</feature>
<feature type="transmembrane region" description="Helical" evidence="9">
    <location>
        <begin position="246"/>
        <end position="269"/>
    </location>
</feature>
<evidence type="ECO:0000256" key="1">
    <source>
        <dbReference type="ARBA" id="ARBA00004141"/>
    </source>
</evidence>
<dbReference type="Pfam" id="PF00909">
    <property type="entry name" value="Ammonium_transp"/>
    <property type="match status" value="1"/>
</dbReference>
<dbReference type="Gene3D" id="1.10.3430.10">
    <property type="entry name" value="Ammonium transporter AmtB like domains"/>
    <property type="match status" value="1"/>
</dbReference>
<feature type="transmembrane region" description="Helical" evidence="9">
    <location>
        <begin position="212"/>
        <end position="234"/>
    </location>
</feature>
<evidence type="ECO:0000259" key="10">
    <source>
        <dbReference type="Pfam" id="PF00909"/>
    </source>
</evidence>
<organism evidence="11">
    <name type="scientific">Oikopleura dioica</name>
    <name type="common">Tunicate</name>
    <dbReference type="NCBI Taxonomy" id="34765"/>
    <lineage>
        <taxon>Eukaryota</taxon>
        <taxon>Metazoa</taxon>
        <taxon>Chordata</taxon>
        <taxon>Tunicata</taxon>
        <taxon>Appendicularia</taxon>
        <taxon>Copelata</taxon>
        <taxon>Oikopleuridae</taxon>
        <taxon>Oikopleura</taxon>
    </lineage>
</organism>